<accession>A0A6A3GIR2</accession>
<evidence type="ECO:0000313" key="2">
    <source>
        <dbReference type="Proteomes" id="UP000435112"/>
    </source>
</evidence>
<name>A0A6A3GIR2_9STRA</name>
<feature type="non-terminal residue" evidence="1">
    <location>
        <position position="192"/>
    </location>
</feature>
<dbReference type="Proteomes" id="UP000435112">
    <property type="component" value="Unassembled WGS sequence"/>
</dbReference>
<comment type="caution">
    <text evidence="1">The sequence shown here is derived from an EMBL/GenBank/DDBJ whole genome shotgun (WGS) entry which is preliminary data.</text>
</comment>
<evidence type="ECO:0000313" key="1">
    <source>
        <dbReference type="EMBL" id="KAE8953708.1"/>
    </source>
</evidence>
<dbReference type="OrthoDB" id="121889at2759"/>
<dbReference type="AlphaFoldDB" id="A0A6A3GIR2"/>
<reference evidence="1 2" key="1">
    <citation type="submission" date="2018-09" db="EMBL/GenBank/DDBJ databases">
        <title>Genomic investigation of the strawberry pathogen Phytophthora fragariae indicates pathogenicity is determined by transcriptional variation in three key races.</title>
        <authorList>
            <person name="Adams T.M."/>
            <person name="Armitage A.D."/>
            <person name="Sobczyk M.K."/>
            <person name="Bates H.J."/>
            <person name="Dunwell J.M."/>
            <person name="Nellist C.F."/>
            <person name="Harrison R.J."/>
        </authorList>
    </citation>
    <scope>NUCLEOTIDE SEQUENCE [LARGE SCALE GENOMIC DNA]</scope>
    <source>
        <strain evidence="1 2">SCRP324</strain>
    </source>
</reference>
<protein>
    <submittedName>
        <fullName evidence="1">Uncharacterized protein</fullName>
    </submittedName>
</protein>
<organism evidence="1 2">
    <name type="scientific">Phytophthora rubi</name>
    <dbReference type="NCBI Taxonomy" id="129364"/>
    <lineage>
        <taxon>Eukaryota</taxon>
        <taxon>Sar</taxon>
        <taxon>Stramenopiles</taxon>
        <taxon>Oomycota</taxon>
        <taxon>Peronosporomycetes</taxon>
        <taxon>Peronosporales</taxon>
        <taxon>Peronosporaceae</taxon>
        <taxon>Phytophthora</taxon>
    </lineage>
</organism>
<proteinExistence type="predicted"/>
<gene>
    <name evidence="1" type="ORF">PR002_g32291</name>
</gene>
<dbReference type="EMBL" id="QXFU01010359">
    <property type="protein sequence ID" value="KAE8953708.1"/>
    <property type="molecule type" value="Genomic_DNA"/>
</dbReference>
<sequence length="192" mass="21706">MHLKCLRDAIAATNATGTAPRWFTPALELFTTALGSLGSGFDILYANLRGLQWAPLPQYWRTTLRLWADLNTSYGTTKWKRNITTMPLWYNIYFTFGKAKTPLAEVSKKTIGTLKALGFNRLQDFVYYHGAYVTVDLLLSLLPMEIFDRPASRTRLISDTMARFNLILPSDDPLPGPTRSVLVEAACHEWSL</sequence>